<accession>A0A842HWU2</accession>
<evidence type="ECO:0000313" key="3">
    <source>
        <dbReference type="Proteomes" id="UP000564378"/>
    </source>
</evidence>
<feature type="transmembrane region" description="Helical" evidence="1">
    <location>
        <begin position="185"/>
        <end position="210"/>
    </location>
</feature>
<name>A0A842HWU2_9SPHN</name>
<feature type="transmembrane region" description="Helical" evidence="1">
    <location>
        <begin position="148"/>
        <end position="165"/>
    </location>
</feature>
<dbReference type="RefSeq" id="WP_185800579.1">
    <property type="nucleotide sequence ID" value="NZ_JACJVJ010000001.1"/>
</dbReference>
<feature type="transmembrane region" description="Helical" evidence="1">
    <location>
        <begin position="355"/>
        <end position="379"/>
    </location>
</feature>
<keyword evidence="3" id="KW-1185">Reference proteome</keyword>
<feature type="transmembrane region" description="Helical" evidence="1">
    <location>
        <begin position="12"/>
        <end position="29"/>
    </location>
</feature>
<comment type="caution">
    <text evidence="2">The sequence shown here is derived from an EMBL/GenBank/DDBJ whole genome shotgun (WGS) entry which is preliminary data.</text>
</comment>
<dbReference type="Gene3D" id="1.20.1740.10">
    <property type="entry name" value="Amino acid/polyamine transporter I"/>
    <property type="match status" value="1"/>
</dbReference>
<feature type="transmembrane region" description="Helical" evidence="1">
    <location>
        <begin position="283"/>
        <end position="307"/>
    </location>
</feature>
<feature type="transmembrane region" description="Helical" evidence="1">
    <location>
        <begin position="35"/>
        <end position="57"/>
    </location>
</feature>
<keyword evidence="1" id="KW-0472">Membrane</keyword>
<reference evidence="2 3" key="1">
    <citation type="submission" date="2020-08" db="EMBL/GenBank/DDBJ databases">
        <title>Draft genome sequence of Parasphingopyxis sp. GrpM-11.</title>
        <authorList>
            <person name="Oh J."/>
            <person name="Roh D.-H."/>
        </authorList>
    </citation>
    <scope>NUCLEOTIDE SEQUENCE [LARGE SCALE GENOMIC DNA]</scope>
    <source>
        <strain evidence="2 3">GrpM-11</strain>
    </source>
</reference>
<evidence type="ECO:0000256" key="1">
    <source>
        <dbReference type="SAM" id="Phobius"/>
    </source>
</evidence>
<feature type="transmembrane region" description="Helical" evidence="1">
    <location>
        <begin position="328"/>
        <end position="349"/>
    </location>
</feature>
<protein>
    <submittedName>
        <fullName evidence="2">Divalent metal cation transporter</fullName>
    </submittedName>
</protein>
<feature type="transmembrane region" description="Helical" evidence="1">
    <location>
        <begin position="78"/>
        <end position="100"/>
    </location>
</feature>
<feature type="transmembrane region" description="Helical" evidence="1">
    <location>
        <begin position="391"/>
        <end position="414"/>
    </location>
</feature>
<proteinExistence type="predicted"/>
<dbReference type="Proteomes" id="UP000564378">
    <property type="component" value="Unassembled WGS sequence"/>
</dbReference>
<keyword evidence="1" id="KW-0812">Transmembrane</keyword>
<feature type="transmembrane region" description="Helical" evidence="1">
    <location>
        <begin position="112"/>
        <end position="136"/>
    </location>
</feature>
<feature type="transmembrane region" description="Helical" evidence="1">
    <location>
        <begin position="231"/>
        <end position="253"/>
    </location>
</feature>
<keyword evidence="1" id="KW-1133">Transmembrane helix</keyword>
<gene>
    <name evidence="2" type="ORF">H6P80_07000</name>
</gene>
<organism evidence="2 3">
    <name type="scientific">Parasphingopyxis marina</name>
    <dbReference type="NCBI Taxonomy" id="2761622"/>
    <lineage>
        <taxon>Bacteria</taxon>
        <taxon>Pseudomonadati</taxon>
        <taxon>Pseudomonadota</taxon>
        <taxon>Alphaproteobacteria</taxon>
        <taxon>Sphingomonadales</taxon>
        <taxon>Sphingomonadaceae</taxon>
        <taxon>Parasphingopyxis</taxon>
    </lineage>
</organism>
<evidence type="ECO:0000313" key="2">
    <source>
        <dbReference type="EMBL" id="MBC2777365.1"/>
    </source>
</evidence>
<dbReference type="EMBL" id="JACJVJ010000001">
    <property type="protein sequence ID" value="MBC2777365.1"/>
    <property type="molecule type" value="Genomic_DNA"/>
</dbReference>
<sequence>MISRRERIWRAIGPGLLFSGAAVGVSHLVQSTRAGAMFGLALFGVIILINLLKYPAFRFGIDYSHATRKSLLHGYRELGLWAPILFLVVIAPIAPIVLAATSATTAGILTALGGPVLSIAALASLVLGSATVVLIFGGYPWLDRINRVLLAFLIVSTLAATALVLPRIEWGTVFDTSWAVDPLALLFIVALAGFMPNPVDASVTVSLWTLEAEKDVAATDQSSLGETRSAFAASYTLTTILALCFCIMGAGVMHNDTIEPASGAADFAAQVIDLYRSTLGPQAAMLAAIAALLVMATTVIAATDAYARMFAAGYDDFGKTEDPGRFKRAYRLFLLIEVGLAIAVLFLLLSDFSVFIDLVTSASFLIAPVVALLNHLVVTRCAMPDNARPAPWIRALSIAAIGTMTAIAAMYLILRAG</sequence>
<dbReference type="AlphaFoldDB" id="A0A842HWU2"/>